<dbReference type="InterPro" id="IPR047045">
    <property type="entry name" value="CobQ_N"/>
</dbReference>
<dbReference type="NCBIfam" id="TIGR00313">
    <property type="entry name" value="cobQ"/>
    <property type="match status" value="1"/>
</dbReference>
<sequence length="489" mass="54099">MKGCLMIQGTSSHVGKSIMTAALLRILKQDGFKVAPFKAQNMALNSYVTYDGLEMGRAQAMQAEAAGVRPDVRMNPILLKPTSDSGSQVIVMGKVMSDMDAKRYEGYKTRVRELLYETFIELKSEYDYVILEGAGSPAEINLMENDIVNMGMARLIDCPVLLVGDIDRGGVFASFVGTLELLPAKDRERIKGFIINKFRGDYEILRPGLDMLRDITGLPTIGVVPYMNLRIDEEDTPSEHNISRGGDVDIAVIYLPHISNFTDFDPLLYYPGVNLRYVKSVEELGRPDLVVIPGSKNTIGDLNALKNSGIAERIVELYNEGACVIGICGGYQMMGRRISDPLGLESGEDAEGLGIFGLETIFEPGKLTINSRDYITEERGLTAGLNGVEVTGYEIHMGRTPPKDEYTVSQNGLIAVDFSGRALGTYLHGIFENHRFTLGVINNIRRYKGLKPVDVEVDYIAKKEEEYNRLAEMVRASIDMNTVYDLLNG</sequence>
<dbReference type="InterPro" id="IPR011698">
    <property type="entry name" value="GATase_3"/>
</dbReference>
<dbReference type="PANTHER" id="PTHR21343:SF1">
    <property type="entry name" value="COBYRIC ACID SYNTHASE"/>
    <property type="match status" value="1"/>
</dbReference>
<dbReference type="HAMAP" id="MF_00028">
    <property type="entry name" value="CobQ"/>
    <property type="match status" value="1"/>
</dbReference>
<dbReference type="InterPro" id="IPR004459">
    <property type="entry name" value="CobQ_synth"/>
</dbReference>
<proteinExistence type="inferred from homology"/>
<gene>
    <name evidence="4" type="primary">cobQ</name>
    <name evidence="7" type="ORF">FWJ32_11450</name>
</gene>
<evidence type="ECO:0000259" key="6">
    <source>
        <dbReference type="Pfam" id="PF07685"/>
    </source>
</evidence>
<dbReference type="NCBIfam" id="NF001989">
    <property type="entry name" value="PRK00784.1"/>
    <property type="match status" value="1"/>
</dbReference>
<feature type="domain" description="CobB/CobQ-like glutamine amidotransferase" evidence="6">
    <location>
        <begin position="249"/>
        <end position="436"/>
    </location>
</feature>
<evidence type="ECO:0000256" key="2">
    <source>
        <dbReference type="ARBA" id="ARBA00022573"/>
    </source>
</evidence>
<dbReference type="AlphaFoldDB" id="A0A5D8QBJ7"/>
<evidence type="ECO:0000313" key="8">
    <source>
        <dbReference type="Proteomes" id="UP000322976"/>
    </source>
</evidence>
<organism evidence="7 8">
    <name type="scientific">Calorimonas adulescens</name>
    <dbReference type="NCBI Taxonomy" id="2606906"/>
    <lineage>
        <taxon>Bacteria</taxon>
        <taxon>Bacillati</taxon>
        <taxon>Bacillota</taxon>
        <taxon>Clostridia</taxon>
        <taxon>Thermoanaerobacterales</taxon>
        <taxon>Thermoanaerobacteraceae</taxon>
        <taxon>Calorimonas</taxon>
    </lineage>
</organism>
<keyword evidence="2 4" id="KW-0169">Cobalamin biosynthesis</keyword>
<dbReference type="GO" id="GO:0009236">
    <property type="term" value="P:cobalamin biosynthetic process"/>
    <property type="evidence" value="ECO:0007669"/>
    <property type="project" value="UniProtKB-UniRule"/>
</dbReference>
<dbReference type="EMBL" id="VTPS01000021">
    <property type="protein sequence ID" value="TZE80903.1"/>
    <property type="molecule type" value="Genomic_DNA"/>
</dbReference>
<dbReference type="CDD" id="cd05389">
    <property type="entry name" value="CobQ_N"/>
    <property type="match status" value="1"/>
</dbReference>
<evidence type="ECO:0000256" key="4">
    <source>
        <dbReference type="HAMAP-Rule" id="MF_00028"/>
    </source>
</evidence>
<dbReference type="InterPro" id="IPR033949">
    <property type="entry name" value="CobQ_GATase1"/>
</dbReference>
<evidence type="ECO:0000256" key="1">
    <source>
        <dbReference type="ARBA" id="ARBA00004953"/>
    </source>
</evidence>
<dbReference type="SUPFAM" id="SSF52540">
    <property type="entry name" value="P-loop containing nucleoside triphosphate hydrolases"/>
    <property type="match status" value="1"/>
</dbReference>
<protein>
    <recommendedName>
        <fullName evidence="4">Cobyric acid synthase</fullName>
    </recommendedName>
</protein>
<dbReference type="InterPro" id="IPR002586">
    <property type="entry name" value="CobQ/CobB/MinD/ParA_Nub-bd_dom"/>
</dbReference>
<feature type="active site" evidence="4">
    <location>
        <position position="428"/>
    </location>
</feature>
<dbReference type="PANTHER" id="PTHR21343">
    <property type="entry name" value="DETHIOBIOTIN SYNTHETASE"/>
    <property type="match status" value="1"/>
</dbReference>
<feature type="domain" description="CobQ/CobB/MinD/ParA nucleotide binding" evidence="5">
    <location>
        <begin position="5"/>
        <end position="227"/>
    </location>
</feature>
<comment type="similarity">
    <text evidence="4">Belongs to the CobB/CobQ family. CobQ subfamily.</text>
</comment>
<dbReference type="PROSITE" id="PS51274">
    <property type="entry name" value="GATASE_COBBQ"/>
    <property type="match status" value="1"/>
</dbReference>
<dbReference type="GO" id="GO:0003824">
    <property type="term" value="F:catalytic activity"/>
    <property type="evidence" value="ECO:0007669"/>
    <property type="project" value="InterPro"/>
</dbReference>
<dbReference type="Pfam" id="PF07685">
    <property type="entry name" value="GATase_3"/>
    <property type="match status" value="1"/>
</dbReference>
<dbReference type="Pfam" id="PF01656">
    <property type="entry name" value="CbiA"/>
    <property type="match status" value="1"/>
</dbReference>
<evidence type="ECO:0000313" key="7">
    <source>
        <dbReference type="EMBL" id="TZE80903.1"/>
    </source>
</evidence>
<dbReference type="InterPro" id="IPR029062">
    <property type="entry name" value="Class_I_gatase-like"/>
</dbReference>
<evidence type="ECO:0000259" key="5">
    <source>
        <dbReference type="Pfam" id="PF01656"/>
    </source>
</evidence>
<reference evidence="7 8" key="1">
    <citation type="submission" date="2019-08" db="EMBL/GenBank/DDBJ databases">
        <title>Calorimonas adulescens gen. nov., sp. nov., an anaerobic thermophilic bacterium from Sakhalin hot spring.</title>
        <authorList>
            <person name="Khomyakova M.A."/>
            <person name="Merkel A.Y."/>
            <person name="Novikov A."/>
            <person name="Bonch-Osmolovskaya E.A."/>
            <person name="Slobodkin A.I."/>
        </authorList>
    </citation>
    <scope>NUCLEOTIDE SEQUENCE [LARGE SCALE GENOMIC DNA]</scope>
    <source>
        <strain evidence="7 8">A05MB</strain>
    </source>
</reference>
<dbReference type="UniPathway" id="UPA00148"/>
<comment type="caution">
    <text evidence="7">The sequence shown here is derived from an EMBL/GenBank/DDBJ whole genome shotgun (WGS) entry which is preliminary data.</text>
</comment>
<comment type="function">
    <text evidence="4">Catalyzes amidations at positions B, D, E, and G on adenosylcobyrinic A,C-diamide. NH(2) groups are provided by glutamine, and one molecule of ATP is hydrogenolyzed for each amidation.</text>
</comment>
<accession>A0A5D8QBJ7</accession>
<dbReference type="SUPFAM" id="SSF52317">
    <property type="entry name" value="Class I glutamine amidotransferase-like"/>
    <property type="match status" value="1"/>
</dbReference>
<dbReference type="Proteomes" id="UP000322976">
    <property type="component" value="Unassembled WGS sequence"/>
</dbReference>
<name>A0A5D8QBJ7_9THEO</name>
<feature type="active site" description="Nucleophile" evidence="4">
    <location>
        <position position="328"/>
    </location>
</feature>
<dbReference type="Gene3D" id="3.40.50.300">
    <property type="entry name" value="P-loop containing nucleotide triphosphate hydrolases"/>
    <property type="match status" value="1"/>
</dbReference>
<dbReference type="RefSeq" id="WP_149546095.1">
    <property type="nucleotide sequence ID" value="NZ_VTPS01000021.1"/>
</dbReference>
<dbReference type="GO" id="GO:0015420">
    <property type="term" value="F:ABC-type vitamin B12 transporter activity"/>
    <property type="evidence" value="ECO:0007669"/>
    <property type="project" value="UniProtKB-UniRule"/>
</dbReference>
<dbReference type="CDD" id="cd01750">
    <property type="entry name" value="GATase1_CobQ"/>
    <property type="match status" value="1"/>
</dbReference>
<keyword evidence="8" id="KW-1185">Reference proteome</keyword>
<comment type="pathway">
    <text evidence="1 4">Cofactor biosynthesis; adenosylcobalamin biosynthesis.</text>
</comment>
<keyword evidence="3 4" id="KW-0315">Glutamine amidotransferase</keyword>
<dbReference type="InterPro" id="IPR027417">
    <property type="entry name" value="P-loop_NTPase"/>
</dbReference>
<evidence type="ECO:0000256" key="3">
    <source>
        <dbReference type="ARBA" id="ARBA00022962"/>
    </source>
</evidence>
<dbReference type="Gene3D" id="3.40.50.880">
    <property type="match status" value="1"/>
</dbReference>